<accession>A0A9P9G671</accession>
<dbReference type="RefSeq" id="XP_046044175.1">
    <property type="nucleotide sequence ID" value="XM_046198191.1"/>
</dbReference>
<feature type="region of interest" description="Disordered" evidence="1">
    <location>
        <begin position="103"/>
        <end position="143"/>
    </location>
</feature>
<sequence length="676" mass="76647">MPEPVITPLAAFGLSLTILNFFISTIENLLGKYREIKDYQQMLGDLRRDLFVSARSYDLWLDIWGSNEQSYEKVFGIDWPEIKKTKQRIESLVRDTAKLLCLDTPLPPSPSQESKVSTASTTLHGHEAPTPNQTSPTPGSATNDCKSKLGLFSRISQRPTGSKAKTTANDGPIALELEADKQQGWKSFTKSLSEALSKQPDHAMVDQAAKKSSWDKLMENVSNLVPGEEEMRRILGIFGWNKVLKATVSDLEKALKSLTEHTKIAIESQGHRPVPTERHKVTAIEDAIDFRDIARTLEPIVRGQIIGSTGVSKWFLELKYPDGVSDGSAAARRIFKECDFSFVATLAIPDGPDKTHEVKMTRLKGRLVDEANAPNMSLESAMTMFQQPSKLTFKSGDTVFKLQTTKTSPTLITQDWRVLLTECGTKSDVRKALELTRARFALGLTLWMILLWESDWFTHVCACAFKCVLFPSSGCTGERETQYEDEDQVENHMNRHEHIYNPTWPQLTCPPTLPIHQNLAIPLASETNIVPSCRGRTELKDRLYHFGILLSELVLGQPIDLTSDVNHIPNTRTKGRPRRRFEASDEILDEVKSPKVRDAIYFCFTQDMVQMWTDKDKNYAPGRLNRFIEEVLKPVIEYHDVVKKNFKKHYAEMLVTSAKMFPDKYEQFETLLKIFE</sequence>
<dbReference type="OrthoDB" id="3779652at2759"/>
<name>A0A9P9G671_FUSRE</name>
<dbReference type="EMBL" id="JAGMUX010000018">
    <property type="protein sequence ID" value="KAH7233830.1"/>
    <property type="molecule type" value="Genomic_DNA"/>
</dbReference>
<keyword evidence="3" id="KW-1185">Reference proteome</keyword>
<organism evidence="2 3">
    <name type="scientific">Fusarium redolens</name>
    <dbReference type="NCBI Taxonomy" id="48865"/>
    <lineage>
        <taxon>Eukaryota</taxon>
        <taxon>Fungi</taxon>
        <taxon>Dikarya</taxon>
        <taxon>Ascomycota</taxon>
        <taxon>Pezizomycotina</taxon>
        <taxon>Sordariomycetes</taxon>
        <taxon>Hypocreomycetidae</taxon>
        <taxon>Hypocreales</taxon>
        <taxon>Nectriaceae</taxon>
        <taxon>Fusarium</taxon>
        <taxon>Fusarium redolens species complex</taxon>
    </lineage>
</organism>
<dbReference type="GeneID" id="70228145"/>
<feature type="compositionally biased region" description="Polar residues" evidence="1">
    <location>
        <begin position="111"/>
        <end position="123"/>
    </location>
</feature>
<proteinExistence type="predicted"/>
<comment type="caution">
    <text evidence="2">The sequence shown here is derived from an EMBL/GenBank/DDBJ whole genome shotgun (WGS) entry which is preliminary data.</text>
</comment>
<evidence type="ECO:0000256" key="1">
    <source>
        <dbReference type="SAM" id="MobiDB-lite"/>
    </source>
</evidence>
<evidence type="ECO:0000313" key="2">
    <source>
        <dbReference type="EMBL" id="KAH7233830.1"/>
    </source>
</evidence>
<protein>
    <submittedName>
        <fullName evidence="2">Uncharacterized protein</fullName>
    </submittedName>
</protein>
<feature type="compositionally biased region" description="Polar residues" evidence="1">
    <location>
        <begin position="130"/>
        <end position="143"/>
    </location>
</feature>
<gene>
    <name evidence="2" type="ORF">BKA55DRAFT_679820</name>
</gene>
<evidence type="ECO:0000313" key="3">
    <source>
        <dbReference type="Proteomes" id="UP000720189"/>
    </source>
</evidence>
<dbReference type="Proteomes" id="UP000720189">
    <property type="component" value="Unassembled WGS sequence"/>
</dbReference>
<dbReference type="AlphaFoldDB" id="A0A9P9G671"/>
<reference evidence="2" key="1">
    <citation type="journal article" date="2021" name="Nat. Commun.">
        <title>Genetic determinants of endophytism in the Arabidopsis root mycobiome.</title>
        <authorList>
            <person name="Mesny F."/>
            <person name="Miyauchi S."/>
            <person name="Thiergart T."/>
            <person name="Pickel B."/>
            <person name="Atanasova L."/>
            <person name="Karlsson M."/>
            <person name="Huettel B."/>
            <person name="Barry K.W."/>
            <person name="Haridas S."/>
            <person name="Chen C."/>
            <person name="Bauer D."/>
            <person name="Andreopoulos W."/>
            <person name="Pangilinan J."/>
            <person name="LaButti K."/>
            <person name="Riley R."/>
            <person name="Lipzen A."/>
            <person name="Clum A."/>
            <person name="Drula E."/>
            <person name="Henrissat B."/>
            <person name="Kohler A."/>
            <person name="Grigoriev I.V."/>
            <person name="Martin F.M."/>
            <person name="Hacquard S."/>
        </authorList>
    </citation>
    <scope>NUCLEOTIDE SEQUENCE</scope>
    <source>
        <strain evidence="2">MPI-CAGE-AT-0023</strain>
    </source>
</reference>